<name>A0ABR4CSH1_9HELO</name>
<feature type="chain" id="PRO_5046933055" description="Extracellular serine-rich protein" evidence="2">
    <location>
        <begin position="22"/>
        <end position="302"/>
    </location>
</feature>
<gene>
    <name evidence="3" type="ORF">VTL71DRAFT_12167</name>
</gene>
<feature type="signal peptide" evidence="2">
    <location>
        <begin position="1"/>
        <end position="21"/>
    </location>
</feature>
<protein>
    <recommendedName>
        <fullName evidence="5">Extracellular serine-rich protein</fullName>
    </recommendedName>
</protein>
<keyword evidence="2" id="KW-0732">Signal</keyword>
<dbReference type="InterPro" id="IPR008972">
    <property type="entry name" value="Cupredoxin"/>
</dbReference>
<feature type="region of interest" description="Disordered" evidence="1">
    <location>
        <begin position="33"/>
        <end position="135"/>
    </location>
</feature>
<dbReference type="EMBL" id="JAZHXI010000004">
    <property type="protein sequence ID" value="KAL2072824.1"/>
    <property type="molecule type" value="Genomic_DNA"/>
</dbReference>
<reference evidence="3 4" key="1">
    <citation type="journal article" date="2024" name="Commun. Biol.">
        <title>Comparative genomic analysis of thermophilic fungi reveals convergent evolutionary adaptations and gene losses.</title>
        <authorList>
            <person name="Steindorff A.S."/>
            <person name="Aguilar-Pontes M.V."/>
            <person name="Robinson A.J."/>
            <person name="Andreopoulos B."/>
            <person name="LaButti K."/>
            <person name="Kuo A."/>
            <person name="Mondo S."/>
            <person name="Riley R."/>
            <person name="Otillar R."/>
            <person name="Haridas S."/>
            <person name="Lipzen A."/>
            <person name="Grimwood J."/>
            <person name="Schmutz J."/>
            <person name="Clum A."/>
            <person name="Reid I.D."/>
            <person name="Moisan M.C."/>
            <person name="Butler G."/>
            <person name="Nguyen T.T.M."/>
            <person name="Dewar K."/>
            <person name="Conant G."/>
            <person name="Drula E."/>
            <person name="Henrissat B."/>
            <person name="Hansel C."/>
            <person name="Singer S."/>
            <person name="Hutchinson M.I."/>
            <person name="de Vries R.P."/>
            <person name="Natvig D.O."/>
            <person name="Powell A.J."/>
            <person name="Tsang A."/>
            <person name="Grigoriev I.V."/>
        </authorList>
    </citation>
    <scope>NUCLEOTIDE SEQUENCE [LARGE SCALE GENOMIC DNA]</scope>
    <source>
        <strain evidence="3 4">CBS 494.80</strain>
    </source>
</reference>
<evidence type="ECO:0008006" key="5">
    <source>
        <dbReference type="Google" id="ProtNLM"/>
    </source>
</evidence>
<evidence type="ECO:0000256" key="2">
    <source>
        <dbReference type="SAM" id="SignalP"/>
    </source>
</evidence>
<evidence type="ECO:0000313" key="3">
    <source>
        <dbReference type="EMBL" id="KAL2072824.1"/>
    </source>
</evidence>
<dbReference type="Gene3D" id="2.60.40.420">
    <property type="entry name" value="Cupredoxins - blue copper proteins"/>
    <property type="match status" value="1"/>
</dbReference>
<evidence type="ECO:0000313" key="4">
    <source>
        <dbReference type="Proteomes" id="UP001595075"/>
    </source>
</evidence>
<sequence>MLFNKILFILSLAAGSARVSALSLPLEDSLLVPRQQGAGKPGPNQQGQPKQGRPQQGQGQPQQGQRQQGQPKQGQNQPGNPQQGQRQQGQNPQPQQGQRQQGQPKQGQNQQPQQGQRQQGQNQPGQPQQQAQGQSHVVVVGSLQDPNAVTFTPNAIQAAPGDTVQYQFVSANHTATQAAGAQSPCKPANNAVNSMFSSSLNFESWCFAGRADLEFIGGFMPVQQGAQRVKTFTMVVQDTQPMYMYCAAANHCQQGMVMTINAASADTRAFQSAAKKARNNVAANNVNGGNAGRIATSQVGKQ</sequence>
<dbReference type="CDD" id="cd00920">
    <property type="entry name" value="Cupredoxin"/>
    <property type="match status" value="1"/>
</dbReference>
<dbReference type="PANTHER" id="PTHR34883">
    <property type="entry name" value="SERINE-RICH PROTEIN, PUTATIVE-RELATED-RELATED"/>
    <property type="match status" value="1"/>
</dbReference>
<feature type="compositionally biased region" description="Low complexity" evidence="1">
    <location>
        <begin position="35"/>
        <end position="134"/>
    </location>
</feature>
<proteinExistence type="predicted"/>
<dbReference type="Proteomes" id="UP001595075">
    <property type="component" value="Unassembled WGS sequence"/>
</dbReference>
<keyword evidence="4" id="KW-1185">Reference proteome</keyword>
<dbReference type="SUPFAM" id="SSF49503">
    <property type="entry name" value="Cupredoxins"/>
    <property type="match status" value="1"/>
</dbReference>
<comment type="caution">
    <text evidence="3">The sequence shown here is derived from an EMBL/GenBank/DDBJ whole genome shotgun (WGS) entry which is preliminary data.</text>
</comment>
<dbReference type="InterPro" id="IPR052953">
    <property type="entry name" value="Ser-rich/MCO-related"/>
</dbReference>
<evidence type="ECO:0000256" key="1">
    <source>
        <dbReference type="SAM" id="MobiDB-lite"/>
    </source>
</evidence>
<accession>A0ABR4CSH1</accession>
<organism evidence="3 4">
    <name type="scientific">Oculimacula yallundae</name>
    <dbReference type="NCBI Taxonomy" id="86028"/>
    <lineage>
        <taxon>Eukaryota</taxon>
        <taxon>Fungi</taxon>
        <taxon>Dikarya</taxon>
        <taxon>Ascomycota</taxon>
        <taxon>Pezizomycotina</taxon>
        <taxon>Leotiomycetes</taxon>
        <taxon>Helotiales</taxon>
        <taxon>Ploettnerulaceae</taxon>
        <taxon>Oculimacula</taxon>
    </lineage>
</organism>
<dbReference type="PANTHER" id="PTHR34883:SF17">
    <property type="entry name" value="CUPREDOXIN"/>
    <property type="match status" value="1"/>
</dbReference>